<name>A0A0V1I0X2_9BILA</name>
<organism evidence="1 2">
    <name type="scientific">Trichinella zimbabwensis</name>
    <dbReference type="NCBI Taxonomy" id="268475"/>
    <lineage>
        <taxon>Eukaryota</taxon>
        <taxon>Metazoa</taxon>
        <taxon>Ecdysozoa</taxon>
        <taxon>Nematoda</taxon>
        <taxon>Enoplea</taxon>
        <taxon>Dorylaimia</taxon>
        <taxon>Trichinellida</taxon>
        <taxon>Trichinellidae</taxon>
        <taxon>Trichinella</taxon>
    </lineage>
</organism>
<keyword evidence="2" id="KW-1185">Reference proteome</keyword>
<evidence type="ECO:0000313" key="1">
    <source>
        <dbReference type="EMBL" id="KRZ16208.1"/>
    </source>
</evidence>
<dbReference type="Proteomes" id="UP000055024">
    <property type="component" value="Unassembled WGS sequence"/>
</dbReference>
<dbReference type="EMBL" id="JYDP01000013">
    <property type="protein sequence ID" value="KRZ16208.1"/>
    <property type="molecule type" value="Genomic_DNA"/>
</dbReference>
<comment type="caution">
    <text evidence="1">The sequence shown here is derived from an EMBL/GenBank/DDBJ whole genome shotgun (WGS) entry which is preliminary data.</text>
</comment>
<feature type="non-terminal residue" evidence="1">
    <location>
        <position position="64"/>
    </location>
</feature>
<proteinExistence type="predicted"/>
<feature type="non-terminal residue" evidence="1">
    <location>
        <position position="1"/>
    </location>
</feature>
<gene>
    <name evidence="1" type="ORF">T11_5953</name>
</gene>
<reference evidence="1 2" key="1">
    <citation type="submission" date="2015-01" db="EMBL/GenBank/DDBJ databases">
        <title>Evolution of Trichinella species and genotypes.</title>
        <authorList>
            <person name="Korhonen P.K."/>
            <person name="Edoardo P."/>
            <person name="Giuseppe L.R."/>
            <person name="Gasser R.B."/>
        </authorList>
    </citation>
    <scope>NUCLEOTIDE SEQUENCE [LARGE SCALE GENOMIC DNA]</scope>
    <source>
        <strain evidence="1">ISS1029</strain>
    </source>
</reference>
<sequence length="64" mass="7720">LLRNLIRKNFKIVRKIMVFIWYDADADPCGKLGRLIFFLWDTSEMSKTFCYNNRKEMHSLMITS</sequence>
<accession>A0A0V1I0X2</accession>
<protein>
    <submittedName>
        <fullName evidence="1">Uncharacterized protein</fullName>
    </submittedName>
</protein>
<dbReference type="AlphaFoldDB" id="A0A0V1I0X2"/>
<evidence type="ECO:0000313" key="2">
    <source>
        <dbReference type="Proteomes" id="UP000055024"/>
    </source>
</evidence>